<evidence type="ECO:0000313" key="3">
    <source>
        <dbReference type="Proteomes" id="UP001066276"/>
    </source>
</evidence>
<dbReference type="Proteomes" id="UP001066276">
    <property type="component" value="Chromosome 12"/>
</dbReference>
<gene>
    <name evidence="2" type="ORF">NDU88_004309</name>
</gene>
<protein>
    <submittedName>
        <fullName evidence="2">Uncharacterized protein</fullName>
    </submittedName>
</protein>
<feature type="compositionally biased region" description="Basic and acidic residues" evidence="1">
    <location>
        <begin position="1"/>
        <end position="10"/>
    </location>
</feature>
<proteinExistence type="predicted"/>
<name>A0AAV7KXE4_PLEWA</name>
<accession>A0AAV7KXE4</accession>
<reference evidence="2" key="1">
    <citation type="journal article" date="2022" name="bioRxiv">
        <title>Sequencing and chromosome-scale assembly of the giantPleurodeles waltlgenome.</title>
        <authorList>
            <person name="Brown T."/>
            <person name="Elewa A."/>
            <person name="Iarovenko S."/>
            <person name="Subramanian E."/>
            <person name="Araus A.J."/>
            <person name="Petzold A."/>
            <person name="Susuki M."/>
            <person name="Suzuki K.-i.T."/>
            <person name="Hayashi T."/>
            <person name="Toyoda A."/>
            <person name="Oliveira C."/>
            <person name="Osipova E."/>
            <person name="Leigh N.D."/>
            <person name="Simon A."/>
            <person name="Yun M.H."/>
        </authorList>
    </citation>
    <scope>NUCLEOTIDE SEQUENCE</scope>
    <source>
        <strain evidence="2">20211129_DDA</strain>
        <tissue evidence="2">Liver</tissue>
    </source>
</reference>
<sequence>MKEEDERGPRGDGTTPKQSQTRALEPGSSREEQGKQKSQPHPWRDVATPVVICVNVYMNAVTAYMHCEKRTLLALSMLILVRLQR</sequence>
<evidence type="ECO:0000313" key="2">
    <source>
        <dbReference type="EMBL" id="KAJ1084156.1"/>
    </source>
</evidence>
<comment type="caution">
    <text evidence="2">The sequence shown here is derived from an EMBL/GenBank/DDBJ whole genome shotgun (WGS) entry which is preliminary data.</text>
</comment>
<dbReference type="AlphaFoldDB" id="A0AAV7KXE4"/>
<feature type="region of interest" description="Disordered" evidence="1">
    <location>
        <begin position="1"/>
        <end position="44"/>
    </location>
</feature>
<evidence type="ECO:0000256" key="1">
    <source>
        <dbReference type="SAM" id="MobiDB-lite"/>
    </source>
</evidence>
<organism evidence="2 3">
    <name type="scientific">Pleurodeles waltl</name>
    <name type="common">Iberian ribbed newt</name>
    <dbReference type="NCBI Taxonomy" id="8319"/>
    <lineage>
        <taxon>Eukaryota</taxon>
        <taxon>Metazoa</taxon>
        <taxon>Chordata</taxon>
        <taxon>Craniata</taxon>
        <taxon>Vertebrata</taxon>
        <taxon>Euteleostomi</taxon>
        <taxon>Amphibia</taxon>
        <taxon>Batrachia</taxon>
        <taxon>Caudata</taxon>
        <taxon>Salamandroidea</taxon>
        <taxon>Salamandridae</taxon>
        <taxon>Pleurodelinae</taxon>
        <taxon>Pleurodeles</taxon>
    </lineage>
</organism>
<keyword evidence="3" id="KW-1185">Reference proteome</keyword>
<dbReference type="EMBL" id="JANPWB010000016">
    <property type="protein sequence ID" value="KAJ1084156.1"/>
    <property type="molecule type" value="Genomic_DNA"/>
</dbReference>